<dbReference type="GeneTree" id="ENSGT00940000155810"/>
<dbReference type="SMART" id="SM00216">
    <property type="entry name" value="VWD"/>
    <property type="match status" value="1"/>
</dbReference>
<dbReference type="InterPro" id="IPR001846">
    <property type="entry name" value="VWF_type-D"/>
</dbReference>
<dbReference type="Proteomes" id="UP000694559">
    <property type="component" value="Unplaced"/>
</dbReference>
<dbReference type="PANTHER" id="PTHR11339">
    <property type="entry name" value="EXTRACELLULAR MATRIX GLYCOPROTEIN RELATED"/>
    <property type="match status" value="1"/>
</dbReference>
<name>A0A8C6XW83_NAJNA</name>
<evidence type="ECO:0000256" key="1">
    <source>
        <dbReference type="ARBA" id="ARBA00023157"/>
    </source>
</evidence>
<feature type="domain" description="VWFD" evidence="3">
    <location>
        <begin position="105"/>
        <end position="270"/>
    </location>
</feature>
<dbReference type="InterPro" id="IPR014853">
    <property type="entry name" value="VWF/SSPO/ZAN-like_Cys-rich_dom"/>
</dbReference>
<evidence type="ECO:0000313" key="5">
    <source>
        <dbReference type="Proteomes" id="UP000694559"/>
    </source>
</evidence>
<accession>A0A8C6XW83</accession>
<evidence type="ECO:0000259" key="3">
    <source>
        <dbReference type="PROSITE" id="PS51233"/>
    </source>
</evidence>
<keyword evidence="1" id="KW-1015">Disulfide bond</keyword>
<proteinExistence type="predicted"/>
<dbReference type="PROSITE" id="PS51233">
    <property type="entry name" value="VWFD"/>
    <property type="match status" value="1"/>
</dbReference>
<dbReference type="Pfam" id="PF08742">
    <property type="entry name" value="C8"/>
    <property type="match status" value="1"/>
</dbReference>
<evidence type="ECO:0000256" key="2">
    <source>
        <dbReference type="ARBA" id="ARBA00023180"/>
    </source>
</evidence>
<evidence type="ECO:0000313" key="4">
    <source>
        <dbReference type="Ensembl" id="ENSNNAP00000020762.1"/>
    </source>
</evidence>
<dbReference type="Ensembl" id="ENSNNAT00000021777.1">
    <property type="protein sequence ID" value="ENSNNAP00000020762.1"/>
    <property type="gene ID" value="ENSNNAG00000013643.1"/>
</dbReference>
<reference evidence="4" key="1">
    <citation type="submission" date="2025-08" db="UniProtKB">
        <authorList>
            <consortium name="Ensembl"/>
        </authorList>
    </citation>
    <scope>IDENTIFICATION</scope>
</reference>
<dbReference type="CDD" id="cd19941">
    <property type="entry name" value="TIL"/>
    <property type="match status" value="1"/>
</dbReference>
<dbReference type="InterPro" id="IPR036084">
    <property type="entry name" value="Ser_inhib-like_sf"/>
</dbReference>
<dbReference type="PANTHER" id="PTHR11339:SF402">
    <property type="entry name" value="VWFD DOMAIN-CONTAINING PROTEIN"/>
    <property type="match status" value="1"/>
</dbReference>
<dbReference type="Gene3D" id="2.10.25.10">
    <property type="entry name" value="Laminin"/>
    <property type="match status" value="1"/>
</dbReference>
<dbReference type="InterPro" id="IPR050780">
    <property type="entry name" value="Mucin_vWF_Thrombospondin_sf"/>
</dbReference>
<protein>
    <recommendedName>
        <fullName evidence="3">VWFD domain-containing protein</fullName>
    </recommendedName>
</protein>
<dbReference type="SUPFAM" id="SSF57567">
    <property type="entry name" value="Serine protease inhibitors"/>
    <property type="match status" value="1"/>
</dbReference>
<dbReference type="Pfam" id="PF00094">
    <property type="entry name" value="VWD"/>
    <property type="match status" value="1"/>
</dbReference>
<reference evidence="4" key="2">
    <citation type="submission" date="2025-09" db="UniProtKB">
        <authorList>
            <consortium name="Ensembl"/>
        </authorList>
    </citation>
    <scope>IDENTIFICATION</scope>
</reference>
<sequence>MWHGLVGVAWCVWQGNCKISISTSLQGKDILQNPLFPPHPTNLLSSSVLLCMAIKKDPAHQLRLGRPVRDGICQFYSNYSKFLLSVLQNWSEPAEWQKDFSAPFARCSLFGHDHIQTFDELVYDFAGDCSYLLAGDCEKRSFLLLGEFQLTSLSLYLGEYFDIHVFLNGTVTQGEKRILIPYASNGVFLEKEAGYYKLSGEEHGFVVKIDTSGNILLSLPEKHYNRTCGLCGNFNRFAEDDFMTQEGILEENIYSFANSWGMSNQQKKCQRVMPPSYTCNISSVDFIENCQLLRTSSVFSKCHHLVDPEKFIGLCEEDMCRCAQDRNCHCPVFLEYARNCAQQGVILKGWPASSGCRPRCPSGLEYHECTSPCAKTCQSLNINEVCPEQCVDGCSCPEGKLLDGDVCVDAQNCSCINAGKKFPPGSSVYQDFYPCLSLNYLHIVNALLSFTYFFYLSDLPFHLIFFP</sequence>
<keyword evidence="2" id="KW-0325">Glycoprotein</keyword>
<dbReference type="FunFam" id="2.10.25.10:FF:000055">
    <property type="entry name" value="alpha-tectorin isoform X1"/>
    <property type="match status" value="1"/>
</dbReference>
<dbReference type="AlphaFoldDB" id="A0A8C6XW83"/>
<keyword evidence="5" id="KW-1185">Reference proteome</keyword>
<dbReference type="InterPro" id="IPR002919">
    <property type="entry name" value="TIL_dom"/>
</dbReference>
<dbReference type="SMART" id="SM00832">
    <property type="entry name" value="C8"/>
    <property type="match status" value="1"/>
</dbReference>
<organism evidence="4 5">
    <name type="scientific">Naja naja</name>
    <name type="common">Indian cobra</name>
    <dbReference type="NCBI Taxonomy" id="35670"/>
    <lineage>
        <taxon>Eukaryota</taxon>
        <taxon>Metazoa</taxon>
        <taxon>Chordata</taxon>
        <taxon>Craniata</taxon>
        <taxon>Vertebrata</taxon>
        <taxon>Euteleostomi</taxon>
        <taxon>Lepidosauria</taxon>
        <taxon>Squamata</taxon>
        <taxon>Bifurcata</taxon>
        <taxon>Unidentata</taxon>
        <taxon>Episquamata</taxon>
        <taxon>Toxicofera</taxon>
        <taxon>Serpentes</taxon>
        <taxon>Colubroidea</taxon>
        <taxon>Elapidae</taxon>
        <taxon>Elapinae</taxon>
        <taxon>Naja</taxon>
    </lineage>
</organism>
<dbReference type="Pfam" id="PF01826">
    <property type="entry name" value="TIL"/>
    <property type="match status" value="1"/>
</dbReference>